<dbReference type="OrthoDB" id="269784at2157"/>
<dbReference type="AlphaFoldDB" id="A0A3P3RL29"/>
<comment type="caution">
    <text evidence="1">The sequence shown here is derived from an EMBL/GenBank/DDBJ whole genome shotgun (WGS) entry which is preliminary data.</text>
</comment>
<dbReference type="Proteomes" id="UP000282322">
    <property type="component" value="Unassembled WGS sequence"/>
</dbReference>
<proteinExistence type="predicted"/>
<protein>
    <submittedName>
        <fullName evidence="1">Uncharacterized protein</fullName>
    </submittedName>
</protein>
<evidence type="ECO:0000313" key="2">
    <source>
        <dbReference type="Proteomes" id="UP000282322"/>
    </source>
</evidence>
<name>A0A3P3RL29_9EURY</name>
<dbReference type="EMBL" id="RRCH01000001">
    <property type="protein sequence ID" value="RRJ34237.1"/>
    <property type="molecule type" value="Genomic_DNA"/>
</dbReference>
<accession>A0A3P3RL29</accession>
<dbReference type="RefSeq" id="WP_124953154.1">
    <property type="nucleotide sequence ID" value="NZ_RRCH01000001.1"/>
</dbReference>
<gene>
    <name evidence="1" type="ORF">EIK79_00215</name>
</gene>
<reference evidence="1 2" key="1">
    <citation type="submission" date="2018-11" db="EMBL/GenBank/DDBJ databases">
        <title>Taxonoimc description of Halomarina strain SPP-AMP-1.</title>
        <authorList>
            <person name="Pal Y."/>
            <person name="Srinivasana K."/>
            <person name="Verma A."/>
            <person name="Kumar P."/>
        </authorList>
    </citation>
    <scope>NUCLEOTIDE SEQUENCE [LARGE SCALE GENOMIC DNA]</scope>
    <source>
        <strain evidence="1 2">SPP-AMP-1</strain>
    </source>
</reference>
<keyword evidence="2" id="KW-1185">Reference proteome</keyword>
<organism evidence="1 2">
    <name type="scientific">Halocatena pleomorpha</name>
    <dbReference type="NCBI Taxonomy" id="1785090"/>
    <lineage>
        <taxon>Archaea</taxon>
        <taxon>Methanobacteriati</taxon>
        <taxon>Methanobacteriota</taxon>
        <taxon>Stenosarchaea group</taxon>
        <taxon>Halobacteria</taxon>
        <taxon>Halobacteriales</taxon>
        <taxon>Natronomonadaceae</taxon>
        <taxon>Halocatena</taxon>
    </lineage>
</organism>
<evidence type="ECO:0000313" key="1">
    <source>
        <dbReference type="EMBL" id="RRJ34237.1"/>
    </source>
</evidence>
<sequence>MLHVVPPDASAQERADAEDVLQFAEHVLGPDVAAEAVIREGSNIRDGIVQAAKTTTSRRSEPQSGDLD</sequence>